<dbReference type="Proteomes" id="UP000321204">
    <property type="component" value="Chromosome"/>
</dbReference>
<feature type="transmembrane region" description="Helical" evidence="8">
    <location>
        <begin position="79"/>
        <end position="98"/>
    </location>
</feature>
<dbReference type="RefSeq" id="WP_146782511.1">
    <property type="nucleotide sequence ID" value="NZ_BAABIO010000006.1"/>
</dbReference>
<feature type="transmembrane region" description="Helical" evidence="8">
    <location>
        <begin position="6"/>
        <end position="23"/>
    </location>
</feature>
<evidence type="ECO:0000256" key="4">
    <source>
        <dbReference type="ARBA" id="ARBA00022692"/>
    </source>
</evidence>
<accession>A0A5B8UFJ1</accession>
<dbReference type="NCBIfam" id="TIGR04178">
    <property type="entry name" value="exo_archaeo"/>
    <property type="match status" value="1"/>
</dbReference>
<feature type="transmembrane region" description="Helical" evidence="8">
    <location>
        <begin position="146"/>
        <end position="163"/>
    </location>
</feature>
<evidence type="ECO:0000256" key="8">
    <source>
        <dbReference type="SAM" id="Phobius"/>
    </source>
</evidence>
<dbReference type="AlphaFoldDB" id="A0A5B8UFJ1"/>
<evidence type="ECO:0000256" key="3">
    <source>
        <dbReference type="ARBA" id="ARBA00022670"/>
    </source>
</evidence>
<dbReference type="Pfam" id="PF09721">
    <property type="entry name" value="Exosortase_EpsH"/>
    <property type="match status" value="1"/>
</dbReference>
<dbReference type="KEGG" id="fgg:FSB75_02935"/>
<dbReference type="InterPro" id="IPR019127">
    <property type="entry name" value="Exosortase"/>
</dbReference>
<keyword evidence="10" id="KW-1185">Reference proteome</keyword>
<evidence type="ECO:0000256" key="2">
    <source>
        <dbReference type="ARBA" id="ARBA00022475"/>
    </source>
</evidence>
<keyword evidence="2" id="KW-1003">Cell membrane</keyword>
<gene>
    <name evidence="9" type="ORF">FSB75_02935</name>
</gene>
<keyword evidence="4 8" id="KW-0812">Transmembrane</keyword>
<dbReference type="GO" id="GO:0005886">
    <property type="term" value="C:plasma membrane"/>
    <property type="evidence" value="ECO:0007669"/>
    <property type="project" value="UniProtKB-SubCell"/>
</dbReference>
<dbReference type="InterPro" id="IPR026392">
    <property type="entry name" value="Exo/Archaeosortase_dom"/>
</dbReference>
<evidence type="ECO:0008006" key="11">
    <source>
        <dbReference type="Google" id="ProtNLM"/>
    </source>
</evidence>
<name>A0A5B8UFJ1_9BACT</name>
<proteinExistence type="predicted"/>
<reference evidence="9 10" key="1">
    <citation type="journal article" date="2015" name="Int. J. Syst. Evol. Microbiol.">
        <title>Flavisolibacter ginsenosidimutans sp. nov., with ginsenoside-converting activity isolated from soil used for cultivating ginseng.</title>
        <authorList>
            <person name="Zhao Y."/>
            <person name="Liu Q."/>
            <person name="Kang M.S."/>
            <person name="Jin F."/>
            <person name="Yu H."/>
            <person name="Im W.T."/>
        </authorList>
    </citation>
    <scope>NUCLEOTIDE SEQUENCE [LARGE SCALE GENOMIC DNA]</scope>
    <source>
        <strain evidence="9 10">Gsoil 636</strain>
    </source>
</reference>
<keyword evidence="5" id="KW-0378">Hydrolase</keyword>
<evidence type="ECO:0000313" key="9">
    <source>
        <dbReference type="EMBL" id="QEC54899.1"/>
    </source>
</evidence>
<dbReference type="GO" id="GO:0006508">
    <property type="term" value="P:proteolysis"/>
    <property type="evidence" value="ECO:0007669"/>
    <property type="project" value="UniProtKB-KW"/>
</dbReference>
<organism evidence="9 10">
    <name type="scientific">Flavisolibacter ginsenosidimutans</name>
    <dbReference type="NCBI Taxonomy" id="661481"/>
    <lineage>
        <taxon>Bacteria</taxon>
        <taxon>Pseudomonadati</taxon>
        <taxon>Bacteroidota</taxon>
        <taxon>Chitinophagia</taxon>
        <taxon>Chitinophagales</taxon>
        <taxon>Chitinophagaceae</taxon>
        <taxon>Flavisolibacter</taxon>
    </lineage>
</organism>
<keyword evidence="7 8" id="KW-0472">Membrane</keyword>
<dbReference type="EMBL" id="CP042433">
    <property type="protein sequence ID" value="QEC54899.1"/>
    <property type="molecule type" value="Genomic_DNA"/>
</dbReference>
<evidence type="ECO:0000256" key="5">
    <source>
        <dbReference type="ARBA" id="ARBA00022801"/>
    </source>
</evidence>
<evidence type="ECO:0000256" key="1">
    <source>
        <dbReference type="ARBA" id="ARBA00004651"/>
    </source>
</evidence>
<keyword evidence="3" id="KW-0645">Protease</keyword>
<comment type="subcellular location">
    <subcellularLocation>
        <location evidence="1">Cell membrane</location>
        <topology evidence="1">Multi-pass membrane protein</topology>
    </subcellularLocation>
</comment>
<protein>
    <recommendedName>
        <fullName evidence="11">Exosortase/archaeosortase family protein</fullName>
    </recommendedName>
</protein>
<evidence type="ECO:0000256" key="7">
    <source>
        <dbReference type="ARBA" id="ARBA00023136"/>
    </source>
</evidence>
<feature type="transmembrane region" description="Helical" evidence="8">
    <location>
        <begin position="35"/>
        <end position="59"/>
    </location>
</feature>
<keyword evidence="6 8" id="KW-1133">Transmembrane helix</keyword>
<dbReference type="GO" id="GO:0008233">
    <property type="term" value="F:peptidase activity"/>
    <property type="evidence" value="ECO:0007669"/>
    <property type="project" value="UniProtKB-KW"/>
</dbReference>
<evidence type="ECO:0000256" key="6">
    <source>
        <dbReference type="ARBA" id="ARBA00022989"/>
    </source>
</evidence>
<evidence type="ECO:0000313" key="10">
    <source>
        <dbReference type="Proteomes" id="UP000321204"/>
    </source>
</evidence>
<dbReference type="OrthoDB" id="793901at2"/>
<feature type="transmembrane region" description="Helical" evidence="8">
    <location>
        <begin position="107"/>
        <end position="126"/>
    </location>
</feature>
<sequence length="187" mass="21209">MLKFGGAFCVFYFGTLAIIGLSSPDNFYSSFVAAYLNFIAPLRFSLLRGAGMLLSAFGYSSSLKDDYTILLNSGEGVRMVYSCIGYGVMSFWMAFVFANRGGWKKKAVWILIGLFALWIINVWRIALLLMTMKKHLAFPLGWDHHTWFNIAAYLLIFAMIYFYDRSFGKSNETLINTNANQNTQALQ</sequence>